<comment type="caution">
    <text evidence="1">The sequence shown here is derived from an EMBL/GenBank/DDBJ whole genome shotgun (WGS) entry which is preliminary data.</text>
</comment>
<dbReference type="Proteomes" id="UP000256373">
    <property type="component" value="Unassembled WGS sequence"/>
</dbReference>
<sequence length="63" mass="7517">MAYENNLKKSYATMLKRYEYQENAQSLQKLHKLLPELDRAYIAEPTYAKDLDDLESLKLIYET</sequence>
<proteinExistence type="predicted"/>
<dbReference type="OrthoDB" id="962744at2"/>
<dbReference type="EMBL" id="QNUL01000002">
    <property type="protein sequence ID" value="REA63665.1"/>
    <property type="molecule type" value="Genomic_DNA"/>
</dbReference>
<name>A0A3D8YG60_9BACT</name>
<dbReference type="RefSeq" id="WP_115829415.1">
    <property type="nucleotide sequence ID" value="NZ_QNUL01000002.1"/>
</dbReference>
<gene>
    <name evidence="1" type="ORF">DSL64_04305</name>
</gene>
<organism evidence="1 2">
    <name type="scientific">Dyadobacter luteus</name>
    <dbReference type="NCBI Taxonomy" id="2259619"/>
    <lineage>
        <taxon>Bacteria</taxon>
        <taxon>Pseudomonadati</taxon>
        <taxon>Bacteroidota</taxon>
        <taxon>Cytophagia</taxon>
        <taxon>Cytophagales</taxon>
        <taxon>Spirosomataceae</taxon>
        <taxon>Dyadobacter</taxon>
    </lineage>
</organism>
<protein>
    <submittedName>
        <fullName evidence="1">Uncharacterized protein</fullName>
    </submittedName>
</protein>
<reference evidence="1 2" key="1">
    <citation type="submission" date="2018-07" db="EMBL/GenBank/DDBJ databases">
        <title>Dyadobacter roseus sp. nov., isolated from rose rhizosphere soil.</title>
        <authorList>
            <person name="Chen L."/>
        </authorList>
    </citation>
    <scope>NUCLEOTIDE SEQUENCE [LARGE SCALE GENOMIC DNA]</scope>
    <source>
        <strain evidence="1 2">RS19</strain>
    </source>
</reference>
<accession>A0A3D8YG60</accession>
<dbReference type="AlphaFoldDB" id="A0A3D8YG60"/>
<evidence type="ECO:0000313" key="1">
    <source>
        <dbReference type="EMBL" id="REA63665.1"/>
    </source>
</evidence>
<evidence type="ECO:0000313" key="2">
    <source>
        <dbReference type="Proteomes" id="UP000256373"/>
    </source>
</evidence>
<keyword evidence="2" id="KW-1185">Reference proteome</keyword>